<accession>A0A2I0VU53</accession>
<dbReference type="Proteomes" id="UP000233837">
    <property type="component" value="Unassembled WGS sequence"/>
</dbReference>
<reference evidence="1 2" key="2">
    <citation type="journal article" date="2017" name="Nature">
        <title>The Apostasia genome and the evolution of orchids.</title>
        <authorList>
            <person name="Zhang G.Q."/>
            <person name="Liu K.W."/>
            <person name="Li Z."/>
            <person name="Lohaus R."/>
            <person name="Hsiao Y.Y."/>
            <person name="Niu S.C."/>
            <person name="Wang J.Y."/>
            <person name="Lin Y.C."/>
            <person name="Xu Q."/>
            <person name="Chen L.J."/>
            <person name="Yoshida K."/>
            <person name="Fujiwara S."/>
            <person name="Wang Z.W."/>
            <person name="Zhang Y.Q."/>
            <person name="Mitsuda N."/>
            <person name="Wang M."/>
            <person name="Liu G.H."/>
            <person name="Pecoraro L."/>
            <person name="Huang H.X."/>
            <person name="Xiao X.J."/>
            <person name="Lin M."/>
            <person name="Wu X.Y."/>
            <person name="Wu W.L."/>
            <person name="Chen Y.Y."/>
            <person name="Chang S.B."/>
            <person name="Sakamoto S."/>
            <person name="Ohme-Takagi M."/>
            <person name="Yagi M."/>
            <person name="Zeng S.J."/>
            <person name="Shen C.Y."/>
            <person name="Yeh C.M."/>
            <person name="Luo Y.B."/>
            <person name="Tsai W.C."/>
            <person name="Van de Peer Y."/>
            <person name="Liu Z.J."/>
        </authorList>
    </citation>
    <scope>NUCLEOTIDE SEQUENCE [LARGE SCALE GENOMIC DNA]</scope>
    <source>
        <tissue evidence="1">The whole plant</tissue>
    </source>
</reference>
<dbReference type="Gene3D" id="3.30.70.100">
    <property type="match status" value="1"/>
</dbReference>
<dbReference type="InterPro" id="IPR042885">
    <property type="entry name" value="HIPP47/16"/>
</dbReference>
<protein>
    <recommendedName>
        <fullName evidence="3">HMA domain-containing protein</fullName>
    </recommendedName>
</protein>
<reference evidence="1 2" key="1">
    <citation type="journal article" date="2016" name="Sci. Rep.">
        <title>The Dendrobium catenatum Lindl. genome sequence provides insights into polysaccharide synthase, floral development and adaptive evolution.</title>
        <authorList>
            <person name="Zhang G.Q."/>
            <person name="Xu Q."/>
            <person name="Bian C."/>
            <person name="Tsai W.C."/>
            <person name="Yeh C.M."/>
            <person name="Liu K.W."/>
            <person name="Yoshida K."/>
            <person name="Zhang L.S."/>
            <person name="Chang S.B."/>
            <person name="Chen F."/>
            <person name="Shi Y."/>
            <person name="Su Y.Y."/>
            <person name="Zhang Y.Q."/>
            <person name="Chen L.J."/>
            <person name="Yin Y."/>
            <person name="Lin M."/>
            <person name="Huang H."/>
            <person name="Deng H."/>
            <person name="Wang Z.W."/>
            <person name="Zhu S.L."/>
            <person name="Zhao X."/>
            <person name="Deng C."/>
            <person name="Niu S.C."/>
            <person name="Huang J."/>
            <person name="Wang M."/>
            <person name="Liu G.H."/>
            <person name="Yang H.J."/>
            <person name="Xiao X.J."/>
            <person name="Hsiao Y.Y."/>
            <person name="Wu W.L."/>
            <person name="Chen Y.Y."/>
            <person name="Mitsuda N."/>
            <person name="Ohme-Takagi M."/>
            <person name="Luo Y.B."/>
            <person name="Van de Peer Y."/>
            <person name="Liu Z.J."/>
        </authorList>
    </citation>
    <scope>NUCLEOTIDE SEQUENCE [LARGE SCALE GENOMIC DNA]</scope>
    <source>
        <tissue evidence="1">The whole plant</tissue>
    </source>
</reference>
<name>A0A2I0VU53_9ASPA</name>
<dbReference type="PANTHER" id="PTHR46932">
    <property type="entry name" value="HEAVY METAL-ASSOCIATED ISOPRENYLATED PLANT PROTEIN 47"/>
    <property type="match status" value="1"/>
</dbReference>
<evidence type="ECO:0008006" key="3">
    <source>
        <dbReference type="Google" id="ProtNLM"/>
    </source>
</evidence>
<dbReference type="AlphaFoldDB" id="A0A2I0VU53"/>
<dbReference type="STRING" id="906689.A0A2I0VU53"/>
<dbReference type="EMBL" id="KZ503234">
    <property type="protein sequence ID" value="PKU66947.1"/>
    <property type="molecule type" value="Genomic_DNA"/>
</dbReference>
<proteinExistence type="predicted"/>
<keyword evidence="2" id="KW-1185">Reference proteome</keyword>
<dbReference type="PANTHER" id="PTHR46932:SF12">
    <property type="entry name" value="HEAVY METAL-ASSOCIATED ISOPRENYLATED PLANT PROTEIN 47"/>
    <property type="match status" value="1"/>
</dbReference>
<gene>
    <name evidence="1" type="ORF">MA16_Dca017267</name>
</gene>
<evidence type="ECO:0000313" key="1">
    <source>
        <dbReference type="EMBL" id="PKU66947.1"/>
    </source>
</evidence>
<evidence type="ECO:0000313" key="2">
    <source>
        <dbReference type="Proteomes" id="UP000233837"/>
    </source>
</evidence>
<sequence>MKQKITIKVQTNCDKGLIRNTMHSISSFKGVESIAVEGEDKDHFIIIGDGIDLIKLTKSLRKKFGHADILTVEPIMNQNDEISALMNDEENLENGF</sequence>
<organism evidence="1 2">
    <name type="scientific">Dendrobium catenatum</name>
    <dbReference type="NCBI Taxonomy" id="906689"/>
    <lineage>
        <taxon>Eukaryota</taxon>
        <taxon>Viridiplantae</taxon>
        <taxon>Streptophyta</taxon>
        <taxon>Embryophyta</taxon>
        <taxon>Tracheophyta</taxon>
        <taxon>Spermatophyta</taxon>
        <taxon>Magnoliopsida</taxon>
        <taxon>Liliopsida</taxon>
        <taxon>Asparagales</taxon>
        <taxon>Orchidaceae</taxon>
        <taxon>Epidendroideae</taxon>
        <taxon>Malaxideae</taxon>
        <taxon>Dendrobiinae</taxon>
        <taxon>Dendrobium</taxon>
    </lineage>
</organism>